<dbReference type="Proteomes" id="UP000516160">
    <property type="component" value="Chromosome"/>
</dbReference>
<dbReference type="Gene3D" id="3.50.50.60">
    <property type="entry name" value="FAD/NAD(P)-binding domain"/>
    <property type="match status" value="2"/>
</dbReference>
<evidence type="ECO:0000313" key="3">
    <source>
        <dbReference type="EMBL" id="QNO13659.1"/>
    </source>
</evidence>
<name>A0A7G9W4P7_ALKCA</name>
<keyword evidence="1" id="KW-0560">Oxidoreductase</keyword>
<dbReference type="PANTHER" id="PTHR42949">
    <property type="entry name" value="ANAEROBIC GLYCEROL-3-PHOSPHATE DEHYDROGENASE SUBUNIT B"/>
    <property type="match status" value="1"/>
</dbReference>
<keyword evidence="4" id="KW-1185">Reference proteome</keyword>
<dbReference type="InterPro" id="IPR023753">
    <property type="entry name" value="FAD/NAD-binding_dom"/>
</dbReference>
<dbReference type="KEGG" id="acae:HYG86_02180"/>
<evidence type="ECO:0000313" key="4">
    <source>
        <dbReference type="Proteomes" id="UP000516160"/>
    </source>
</evidence>
<dbReference type="GO" id="GO:0016491">
    <property type="term" value="F:oxidoreductase activity"/>
    <property type="evidence" value="ECO:0007669"/>
    <property type="project" value="UniProtKB-KW"/>
</dbReference>
<dbReference type="PRINTS" id="PR00469">
    <property type="entry name" value="PNDRDTASEII"/>
</dbReference>
<dbReference type="InterPro" id="IPR036188">
    <property type="entry name" value="FAD/NAD-bd_sf"/>
</dbReference>
<reference evidence="3 4" key="1">
    <citation type="submission" date="2020-07" db="EMBL/GenBank/DDBJ databases">
        <title>Alkalicella. sp. LB2 genome.</title>
        <authorList>
            <person name="Postec A."/>
            <person name="Quemeneur M."/>
        </authorList>
    </citation>
    <scope>NUCLEOTIDE SEQUENCE [LARGE SCALE GENOMIC DNA]</scope>
    <source>
        <strain evidence="3 4">LB2</strain>
    </source>
</reference>
<evidence type="ECO:0000259" key="2">
    <source>
        <dbReference type="Pfam" id="PF07992"/>
    </source>
</evidence>
<accession>A0A7G9W4P7</accession>
<organism evidence="3 4">
    <name type="scientific">Alkalicella caledoniensis</name>
    <dbReference type="NCBI Taxonomy" id="2731377"/>
    <lineage>
        <taxon>Bacteria</taxon>
        <taxon>Bacillati</taxon>
        <taxon>Bacillota</taxon>
        <taxon>Clostridia</taxon>
        <taxon>Eubacteriales</taxon>
        <taxon>Proteinivoracaceae</taxon>
        <taxon>Alkalicella</taxon>
    </lineage>
</organism>
<dbReference type="PANTHER" id="PTHR42949:SF3">
    <property type="entry name" value="ANAEROBIC GLYCEROL-3-PHOSPHATE DEHYDROGENASE SUBUNIT B"/>
    <property type="match status" value="1"/>
</dbReference>
<sequence>MKHVDTLIIGGGPAGINAAQVLGSLGYTVLLVDEGDALGGQLLKQTHKFFGSKEHYAGARGIDIPDKFNLSNVDIMLNTTVLGLYKDGMATIVDHEGKYSKVQAKGIIVATGAQEKFIPFEGNDLPGVYGAGAVQTLMNKEGVLPGKKVLMVGAGNIGIIVSYQLLQAGVDVVAVLEGAPKIGGYLVHASKIARAGVPILTGHTILRAIGEEEVTGAQIAKLDENWKVIPGSERILDVDTICLAVGLTPVNDLLWQRECDMTFVPEFGGLVPARNKYLETSIPNLFVAGDVCGVEEASSAMVEGKLAGLALAKNLGNHCSKNIDMDFELEKTLKSLATLRSGEVGDKIRSGLLKLGVE</sequence>
<dbReference type="EMBL" id="CP058559">
    <property type="protein sequence ID" value="QNO13659.1"/>
    <property type="molecule type" value="Genomic_DNA"/>
</dbReference>
<dbReference type="RefSeq" id="WP_213167326.1">
    <property type="nucleotide sequence ID" value="NZ_CP058559.1"/>
</dbReference>
<dbReference type="SUPFAM" id="SSF51905">
    <property type="entry name" value="FAD/NAD(P)-binding domain"/>
    <property type="match status" value="1"/>
</dbReference>
<gene>
    <name evidence="3" type="ORF">HYG86_02180</name>
</gene>
<dbReference type="InterPro" id="IPR051691">
    <property type="entry name" value="Metab_Enz_Cyan_OpOx_G3PDH"/>
</dbReference>
<dbReference type="PRINTS" id="PR00368">
    <property type="entry name" value="FADPNR"/>
</dbReference>
<proteinExistence type="predicted"/>
<dbReference type="Pfam" id="PF07992">
    <property type="entry name" value="Pyr_redox_2"/>
    <property type="match status" value="1"/>
</dbReference>
<evidence type="ECO:0000256" key="1">
    <source>
        <dbReference type="ARBA" id="ARBA00023002"/>
    </source>
</evidence>
<protein>
    <submittedName>
        <fullName evidence="3">FAD-dependent oxidoreductase</fullName>
    </submittedName>
</protein>
<feature type="domain" description="FAD/NAD(P)-binding" evidence="2">
    <location>
        <begin position="5"/>
        <end position="304"/>
    </location>
</feature>
<dbReference type="AlphaFoldDB" id="A0A7G9W4P7"/>